<evidence type="ECO:0000313" key="2">
    <source>
        <dbReference type="Proteomes" id="UP000323506"/>
    </source>
</evidence>
<dbReference type="EMBL" id="CM017711">
    <property type="protein sequence ID" value="TYG44012.1"/>
    <property type="molecule type" value="Genomic_DNA"/>
</dbReference>
<name>A0A5D2AL85_GOSDA</name>
<evidence type="ECO:0000313" key="1">
    <source>
        <dbReference type="EMBL" id="TYG44012.1"/>
    </source>
</evidence>
<keyword evidence="2" id="KW-1185">Reference proteome</keyword>
<proteinExistence type="predicted"/>
<organism evidence="1 2">
    <name type="scientific">Gossypium darwinii</name>
    <name type="common">Darwin's cotton</name>
    <name type="synonym">Gossypium barbadense var. darwinii</name>
    <dbReference type="NCBI Taxonomy" id="34276"/>
    <lineage>
        <taxon>Eukaryota</taxon>
        <taxon>Viridiplantae</taxon>
        <taxon>Streptophyta</taxon>
        <taxon>Embryophyta</taxon>
        <taxon>Tracheophyta</taxon>
        <taxon>Spermatophyta</taxon>
        <taxon>Magnoliopsida</taxon>
        <taxon>eudicotyledons</taxon>
        <taxon>Gunneridae</taxon>
        <taxon>Pentapetalae</taxon>
        <taxon>rosids</taxon>
        <taxon>malvids</taxon>
        <taxon>Malvales</taxon>
        <taxon>Malvaceae</taxon>
        <taxon>Malvoideae</taxon>
        <taxon>Gossypium</taxon>
    </lineage>
</organism>
<sequence length="75" mass="8412">MSIHCLLDESLMTHVLYVVFQGSTSIGLGLEATTPSIRERRLSKGIHGIKVVISLLWLSTNTMARLCGFDYYYGF</sequence>
<gene>
    <name evidence="1" type="ORF">ES288_D11G063700v1</name>
</gene>
<accession>A0A5D2AL85</accession>
<dbReference type="Proteomes" id="UP000323506">
    <property type="component" value="Chromosome D11"/>
</dbReference>
<reference evidence="1 2" key="1">
    <citation type="submission" date="2019-06" db="EMBL/GenBank/DDBJ databases">
        <title>WGS assembly of Gossypium darwinii.</title>
        <authorList>
            <person name="Chen Z.J."/>
            <person name="Sreedasyam A."/>
            <person name="Ando A."/>
            <person name="Song Q."/>
            <person name="De L."/>
            <person name="Hulse-Kemp A."/>
            <person name="Ding M."/>
            <person name="Ye W."/>
            <person name="Kirkbride R."/>
            <person name="Jenkins J."/>
            <person name="Plott C."/>
            <person name="Lovell J."/>
            <person name="Lin Y.-M."/>
            <person name="Vaughn R."/>
            <person name="Liu B."/>
            <person name="Li W."/>
            <person name="Simpson S."/>
            <person name="Scheffler B."/>
            <person name="Saski C."/>
            <person name="Grover C."/>
            <person name="Hu G."/>
            <person name="Conover J."/>
            <person name="Carlson J."/>
            <person name="Shu S."/>
            <person name="Boston L."/>
            <person name="Williams M."/>
            <person name="Peterson D."/>
            <person name="Mcgee K."/>
            <person name="Jones D."/>
            <person name="Wendel J."/>
            <person name="Stelly D."/>
            <person name="Grimwood J."/>
            <person name="Schmutz J."/>
        </authorList>
    </citation>
    <scope>NUCLEOTIDE SEQUENCE [LARGE SCALE GENOMIC DNA]</scope>
    <source>
        <strain evidence="1">1808015.09</strain>
    </source>
</reference>
<dbReference type="AlphaFoldDB" id="A0A5D2AL85"/>
<protein>
    <submittedName>
        <fullName evidence="1">Uncharacterized protein</fullName>
    </submittedName>
</protein>